<feature type="chain" id="PRO_5018135853" description="DUF3261 domain-containing protein" evidence="1">
    <location>
        <begin position="22"/>
        <end position="172"/>
    </location>
</feature>
<evidence type="ECO:0008006" key="4">
    <source>
        <dbReference type="Google" id="ProtNLM"/>
    </source>
</evidence>
<dbReference type="OrthoDB" id="6980573at2"/>
<gene>
    <name evidence="2" type="ORF">DFR27_0434</name>
</gene>
<proteinExistence type="predicted"/>
<sequence>MKPLSTLIVILLLSACSLAPASMGPVPGGMLLEGAGERIDHVDVMVETTQTRLMVATSWRKGEQHVVFMDPLAKVIAEASWYGEQWRFSGLAKKELPMHAIINLISWTRGSSSAVKRQVEALGGTYQESPEARLIRFTQPQQRIDIRYTDEDSVTVQASIGSTKTVLSIRQL</sequence>
<evidence type="ECO:0000256" key="1">
    <source>
        <dbReference type="SAM" id="SignalP"/>
    </source>
</evidence>
<dbReference type="AlphaFoldDB" id="A0A3M0AIV2"/>
<dbReference type="EMBL" id="REFJ01000001">
    <property type="protein sequence ID" value="RMA82485.1"/>
    <property type="molecule type" value="Genomic_DNA"/>
</dbReference>
<organism evidence="2 3">
    <name type="scientific">Umboniibacter marinipuniceus</name>
    <dbReference type="NCBI Taxonomy" id="569599"/>
    <lineage>
        <taxon>Bacteria</taxon>
        <taxon>Pseudomonadati</taxon>
        <taxon>Pseudomonadota</taxon>
        <taxon>Gammaproteobacteria</taxon>
        <taxon>Cellvibrionales</taxon>
        <taxon>Cellvibrionaceae</taxon>
        <taxon>Umboniibacter</taxon>
    </lineage>
</organism>
<reference evidence="2 3" key="1">
    <citation type="submission" date="2018-10" db="EMBL/GenBank/DDBJ databases">
        <title>Genomic Encyclopedia of Type Strains, Phase IV (KMG-IV): sequencing the most valuable type-strain genomes for metagenomic binning, comparative biology and taxonomic classification.</title>
        <authorList>
            <person name="Goeker M."/>
        </authorList>
    </citation>
    <scope>NUCLEOTIDE SEQUENCE [LARGE SCALE GENOMIC DNA]</scope>
    <source>
        <strain evidence="2 3">DSM 25080</strain>
    </source>
</reference>
<feature type="signal peptide" evidence="1">
    <location>
        <begin position="1"/>
        <end position="21"/>
    </location>
</feature>
<protein>
    <recommendedName>
        <fullName evidence="4">DUF3261 domain-containing protein</fullName>
    </recommendedName>
</protein>
<evidence type="ECO:0000313" key="2">
    <source>
        <dbReference type="EMBL" id="RMA82485.1"/>
    </source>
</evidence>
<name>A0A3M0AIV2_9GAMM</name>
<dbReference type="RefSeq" id="WP_147434499.1">
    <property type="nucleotide sequence ID" value="NZ_REFJ01000001.1"/>
</dbReference>
<keyword evidence="1" id="KW-0732">Signal</keyword>
<keyword evidence="3" id="KW-1185">Reference proteome</keyword>
<accession>A0A3M0AIV2</accession>
<dbReference type="PROSITE" id="PS51257">
    <property type="entry name" value="PROKAR_LIPOPROTEIN"/>
    <property type="match status" value="1"/>
</dbReference>
<dbReference type="Proteomes" id="UP000267187">
    <property type="component" value="Unassembled WGS sequence"/>
</dbReference>
<comment type="caution">
    <text evidence="2">The sequence shown here is derived from an EMBL/GenBank/DDBJ whole genome shotgun (WGS) entry which is preliminary data.</text>
</comment>
<evidence type="ECO:0000313" key="3">
    <source>
        <dbReference type="Proteomes" id="UP000267187"/>
    </source>
</evidence>